<evidence type="ECO:0000313" key="1">
    <source>
        <dbReference type="EMBL" id="MBP5857615.1"/>
    </source>
</evidence>
<accession>A0A8J7RZS0</accession>
<organism evidence="1 2">
    <name type="scientific">Marivibrio halodurans</name>
    <dbReference type="NCBI Taxonomy" id="2039722"/>
    <lineage>
        <taxon>Bacteria</taxon>
        <taxon>Pseudomonadati</taxon>
        <taxon>Pseudomonadota</taxon>
        <taxon>Alphaproteobacteria</taxon>
        <taxon>Rhodospirillales</taxon>
        <taxon>Rhodospirillaceae</taxon>
        <taxon>Marivibrio</taxon>
    </lineage>
</organism>
<dbReference type="AlphaFoldDB" id="A0A8J7RZS0"/>
<evidence type="ECO:0000313" key="2">
    <source>
        <dbReference type="Proteomes" id="UP000672602"/>
    </source>
</evidence>
<protein>
    <submittedName>
        <fullName evidence="1">Uncharacterized protein</fullName>
    </submittedName>
</protein>
<dbReference type="RefSeq" id="WP_210682208.1">
    <property type="nucleotide sequence ID" value="NZ_JAGMWN010000005.1"/>
</dbReference>
<sequence>MTHAVAPSSRSFDHHLSPSLFGLSEVALRRLDPSACLRRALLEETPPRGRAEEVLLAWLIALPPGIDPAEAAGHLAPGAPEGGMHPEIERLLGLLKEVARYPAARLSRRRARG</sequence>
<proteinExistence type="predicted"/>
<name>A0A8J7RZS0_9PROT</name>
<gene>
    <name evidence="1" type="ORF">KAJ83_11390</name>
</gene>
<reference evidence="1" key="1">
    <citation type="submission" date="2021-04" db="EMBL/GenBank/DDBJ databases">
        <authorList>
            <person name="Zhang D.-C."/>
        </authorList>
    </citation>
    <scope>NUCLEOTIDE SEQUENCE</scope>
    <source>
        <strain evidence="1">CGMCC 1.15697</strain>
    </source>
</reference>
<dbReference type="Proteomes" id="UP000672602">
    <property type="component" value="Unassembled WGS sequence"/>
</dbReference>
<dbReference type="EMBL" id="JAGMWN010000005">
    <property type="protein sequence ID" value="MBP5857615.1"/>
    <property type="molecule type" value="Genomic_DNA"/>
</dbReference>
<comment type="caution">
    <text evidence="1">The sequence shown here is derived from an EMBL/GenBank/DDBJ whole genome shotgun (WGS) entry which is preliminary data.</text>
</comment>
<keyword evidence="2" id="KW-1185">Reference proteome</keyword>